<evidence type="ECO:0000256" key="4">
    <source>
        <dbReference type="ARBA" id="ARBA00022692"/>
    </source>
</evidence>
<feature type="transmembrane region" description="Helical" evidence="7">
    <location>
        <begin position="185"/>
        <end position="203"/>
    </location>
</feature>
<evidence type="ECO:0000256" key="7">
    <source>
        <dbReference type="RuleBase" id="RU363032"/>
    </source>
</evidence>
<dbReference type="InterPro" id="IPR035906">
    <property type="entry name" value="MetI-like_sf"/>
</dbReference>
<reference evidence="9 10" key="1">
    <citation type="submission" date="2014-12" db="EMBL/GenBank/DDBJ databases">
        <title>16Stimator: statistical estimation of ribosomal gene copy numbers from draft genome assemblies.</title>
        <authorList>
            <person name="Perisin M.A."/>
            <person name="Vetter M."/>
            <person name="Gilbert J.A."/>
            <person name="Bergelson J."/>
        </authorList>
    </citation>
    <scope>NUCLEOTIDE SEQUENCE [LARGE SCALE GENOMIC DNA]</scope>
    <source>
        <strain evidence="9 10">MEJ076</strain>
    </source>
</reference>
<keyword evidence="6 7" id="KW-0472">Membrane</keyword>
<feature type="transmembrane region" description="Helical" evidence="7">
    <location>
        <begin position="6"/>
        <end position="26"/>
    </location>
</feature>
<dbReference type="SUPFAM" id="SSF161098">
    <property type="entry name" value="MetI-like"/>
    <property type="match status" value="1"/>
</dbReference>
<dbReference type="AlphaFoldDB" id="A0A0D0JC55"/>
<comment type="subcellular location">
    <subcellularLocation>
        <location evidence="1 7">Cell membrane</location>
        <topology evidence="1 7">Multi-pass membrane protein</topology>
    </subcellularLocation>
</comment>
<dbReference type="GO" id="GO:0005886">
    <property type="term" value="C:plasma membrane"/>
    <property type="evidence" value="ECO:0007669"/>
    <property type="project" value="UniProtKB-SubCell"/>
</dbReference>
<evidence type="ECO:0000256" key="1">
    <source>
        <dbReference type="ARBA" id="ARBA00004651"/>
    </source>
</evidence>
<dbReference type="PANTHER" id="PTHR30151">
    <property type="entry name" value="ALKANE SULFONATE ABC TRANSPORTER-RELATED, MEMBRANE SUBUNIT"/>
    <property type="match status" value="1"/>
</dbReference>
<dbReference type="GO" id="GO:0055085">
    <property type="term" value="P:transmembrane transport"/>
    <property type="evidence" value="ECO:0007669"/>
    <property type="project" value="InterPro"/>
</dbReference>
<evidence type="ECO:0000256" key="6">
    <source>
        <dbReference type="ARBA" id="ARBA00023136"/>
    </source>
</evidence>
<dbReference type="PROSITE" id="PS50928">
    <property type="entry name" value="ABC_TM1"/>
    <property type="match status" value="1"/>
</dbReference>
<proteinExistence type="inferred from homology"/>
<accession>A0A0D0JC55</accession>
<comment type="caution">
    <text evidence="9">The sequence shown here is derived from an EMBL/GenBank/DDBJ whole genome shotgun (WGS) entry which is preliminary data.</text>
</comment>
<evidence type="ECO:0000256" key="5">
    <source>
        <dbReference type="ARBA" id="ARBA00022989"/>
    </source>
</evidence>
<dbReference type="PANTHER" id="PTHR30151:SF0">
    <property type="entry name" value="ABC TRANSPORTER PERMEASE PROTEIN MJ0413-RELATED"/>
    <property type="match status" value="1"/>
</dbReference>
<dbReference type="Gene3D" id="1.10.3720.10">
    <property type="entry name" value="MetI-like"/>
    <property type="match status" value="1"/>
</dbReference>
<feature type="transmembrane region" description="Helical" evidence="7">
    <location>
        <begin position="67"/>
        <end position="85"/>
    </location>
</feature>
<dbReference type="CDD" id="cd06261">
    <property type="entry name" value="TM_PBP2"/>
    <property type="match status" value="1"/>
</dbReference>
<dbReference type="EMBL" id="JXQV01000008">
    <property type="protein sequence ID" value="KIQ03443.1"/>
    <property type="molecule type" value="Genomic_DNA"/>
</dbReference>
<comment type="similarity">
    <text evidence="7">Belongs to the binding-protein-dependent transport system permease family.</text>
</comment>
<sequence>MNINRFAWVLASGCMFLVLIGLWKLVTDANLITPVFLPSPGDPFASLWAGFFDEDIRHKFFATVMRMFYGWVLASIAGIAIGALVGSSKVAQSYLGPSLEALRPLPASAIIPVAMALFGLSDLMVLSVVAFCALWPMLLSTIHGFRMVEPRLFEVARVFRMSRTEFAFKIALPSAMPDILSGARISLTASLGMAVAGEMLVGVDGIGQFMLAAGRSYRSADMFAGLVMLSMIGMGSALLLGFAERKILRWRSSQQ</sequence>
<evidence type="ECO:0000313" key="10">
    <source>
        <dbReference type="Proteomes" id="UP000035017"/>
    </source>
</evidence>
<gene>
    <name evidence="9" type="ORF">RU07_08320</name>
</gene>
<evidence type="ECO:0000259" key="8">
    <source>
        <dbReference type="PROSITE" id="PS50928"/>
    </source>
</evidence>
<dbReference type="Pfam" id="PF00528">
    <property type="entry name" value="BPD_transp_1"/>
    <property type="match status" value="1"/>
</dbReference>
<evidence type="ECO:0000313" key="9">
    <source>
        <dbReference type="EMBL" id="KIQ03443.1"/>
    </source>
</evidence>
<evidence type="ECO:0000256" key="3">
    <source>
        <dbReference type="ARBA" id="ARBA00022475"/>
    </source>
</evidence>
<feature type="transmembrane region" description="Helical" evidence="7">
    <location>
        <begin position="223"/>
        <end position="243"/>
    </location>
</feature>
<protein>
    <submittedName>
        <fullName evidence="9">ABC transporter permease</fullName>
    </submittedName>
</protein>
<feature type="transmembrane region" description="Helical" evidence="7">
    <location>
        <begin position="105"/>
        <end position="138"/>
    </location>
</feature>
<dbReference type="Proteomes" id="UP000035017">
    <property type="component" value="Unassembled WGS sequence"/>
</dbReference>
<keyword evidence="2 7" id="KW-0813">Transport</keyword>
<dbReference type="OrthoDB" id="7260900at2"/>
<organism evidence="9 10">
    <name type="scientific">Agrobacterium tumefaciens</name>
    <dbReference type="NCBI Taxonomy" id="358"/>
    <lineage>
        <taxon>Bacteria</taxon>
        <taxon>Pseudomonadati</taxon>
        <taxon>Pseudomonadota</taxon>
        <taxon>Alphaproteobacteria</taxon>
        <taxon>Hyphomicrobiales</taxon>
        <taxon>Rhizobiaceae</taxon>
        <taxon>Rhizobium/Agrobacterium group</taxon>
        <taxon>Agrobacterium</taxon>
        <taxon>Agrobacterium tumefaciens complex</taxon>
    </lineage>
</organism>
<feature type="domain" description="ABC transmembrane type-1" evidence="8">
    <location>
        <begin position="60"/>
        <end position="240"/>
    </location>
</feature>
<keyword evidence="5 7" id="KW-1133">Transmembrane helix</keyword>
<keyword evidence="3" id="KW-1003">Cell membrane</keyword>
<evidence type="ECO:0000256" key="2">
    <source>
        <dbReference type="ARBA" id="ARBA00022448"/>
    </source>
</evidence>
<dbReference type="InterPro" id="IPR000515">
    <property type="entry name" value="MetI-like"/>
</dbReference>
<name>A0A0D0JC55_AGRTU</name>
<keyword evidence="4 7" id="KW-0812">Transmembrane</keyword>